<dbReference type="AlphaFoldDB" id="A0A4S2MUL1"/>
<accession>A0A4S2MUL1</accession>
<gene>
    <name evidence="1" type="ORF">EX30DRAFT_63838</name>
</gene>
<proteinExistence type="predicted"/>
<dbReference type="InParanoid" id="A0A4S2MUL1"/>
<evidence type="ECO:0000313" key="1">
    <source>
        <dbReference type="EMBL" id="TGZ80221.1"/>
    </source>
</evidence>
<keyword evidence="2" id="KW-1185">Reference proteome</keyword>
<name>A0A4S2MUL1_9PEZI</name>
<dbReference type="EMBL" id="ML220126">
    <property type="protein sequence ID" value="TGZ80221.1"/>
    <property type="molecule type" value="Genomic_DNA"/>
</dbReference>
<reference evidence="1 2" key="1">
    <citation type="submission" date="2019-04" db="EMBL/GenBank/DDBJ databases">
        <title>Comparative genomics and transcriptomics to analyze fruiting body development in filamentous ascomycetes.</title>
        <authorList>
            <consortium name="DOE Joint Genome Institute"/>
            <person name="Lutkenhaus R."/>
            <person name="Traeger S."/>
            <person name="Breuer J."/>
            <person name="Kuo A."/>
            <person name="Lipzen A."/>
            <person name="Pangilinan J."/>
            <person name="Dilworth D."/>
            <person name="Sandor L."/>
            <person name="Poggeler S."/>
            <person name="Barry K."/>
            <person name="Grigoriev I.V."/>
            <person name="Nowrousian M."/>
        </authorList>
    </citation>
    <scope>NUCLEOTIDE SEQUENCE [LARGE SCALE GENOMIC DNA]</scope>
    <source>
        <strain evidence="1 2">CBS 389.68</strain>
    </source>
</reference>
<dbReference type="Proteomes" id="UP000298138">
    <property type="component" value="Unassembled WGS sequence"/>
</dbReference>
<sequence length="253" mass="28340">MSTFSARRYLAVEKTYSTHYPYCAGIPLRSSTFQANDPPSVTVTKRLAILILFPIPLLPRHNPILDPHLYLLPTACTFFLPDLPTRSLFPFSLFSSPPHLDPPCIKHKPIFLQTPSTWPQPRVAIFTKRVADWGSIGNCCFSCLRTDTVVGACNYFYYLRGGSDVDVDVDVDAEGGSEVMARHSGYMLVGQRLFDGGQHQPDVITICRALFYSNLFLPRRSHTLILRPNRVPALTAGENKRAGHRNLSRMTGT</sequence>
<organism evidence="1 2">
    <name type="scientific">Ascodesmis nigricans</name>
    <dbReference type="NCBI Taxonomy" id="341454"/>
    <lineage>
        <taxon>Eukaryota</taxon>
        <taxon>Fungi</taxon>
        <taxon>Dikarya</taxon>
        <taxon>Ascomycota</taxon>
        <taxon>Pezizomycotina</taxon>
        <taxon>Pezizomycetes</taxon>
        <taxon>Pezizales</taxon>
        <taxon>Ascodesmidaceae</taxon>
        <taxon>Ascodesmis</taxon>
    </lineage>
</organism>
<evidence type="ECO:0000313" key="2">
    <source>
        <dbReference type="Proteomes" id="UP000298138"/>
    </source>
</evidence>
<protein>
    <submittedName>
        <fullName evidence="1">Uncharacterized protein</fullName>
    </submittedName>
</protein>